<evidence type="ECO:0000313" key="2">
    <source>
        <dbReference type="Proteomes" id="UP000249396"/>
    </source>
</evidence>
<dbReference type="EMBL" id="QJPH01000387">
    <property type="protein sequence ID" value="PZN75380.1"/>
    <property type="molecule type" value="Genomic_DNA"/>
</dbReference>
<accession>A0A2W4SIQ9</accession>
<gene>
    <name evidence="1" type="ORF">DM484_18985</name>
</gene>
<comment type="caution">
    <text evidence="1">The sequence shown here is derived from an EMBL/GenBank/DDBJ whole genome shotgun (WGS) entry which is preliminary data.</text>
</comment>
<evidence type="ECO:0000313" key="1">
    <source>
        <dbReference type="EMBL" id="PZN75380.1"/>
    </source>
</evidence>
<proteinExistence type="predicted"/>
<organism evidence="1 2">
    <name type="scientific">Candidatus Methylumidiphilus alinenensis</name>
    <dbReference type="NCBI Taxonomy" id="2202197"/>
    <lineage>
        <taxon>Bacteria</taxon>
        <taxon>Pseudomonadati</taxon>
        <taxon>Pseudomonadota</taxon>
        <taxon>Gammaproteobacteria</taxon>
        <taxon>Methylococcales</taxon>
        <taxon>Candidatus Methylumidiphilus</taxon>
    </lineage>
</organism>
<name>A0A2W4SIQ9_9GAMM</name>
<dbReference type="Proteomes" id="UP000249396">
    <property type="component" value="Unassembled WGS sequence"/>
</dbReference>
<dbReference type="AlphaFoldDB" id="A0A2W4SIQ9"/>
<reference evidence="1 2" key="1">
    <citation type="journal article" date="2018" name="Aquat. Microb. Ecol.">
        <title>Gammaproteobacterial methanotrophs dominate.</title>
        <authorList>
            <person name="Rissanen A.J."/>
            <person name="Saarenheimo J."/>
            <person name="Tiirola M."/>
            <person name="Peura S."/>
            <person name="Aalto S.L."/>
            <person name="Karvinen A."/>
            <person name="Nykanen H."/>
        </authorList>
    </citation>
    <scope>NUCLEOTIDE SEQUENCE [LARGE SCALE GENOMIC DNA]</scope>
    <source>
        <strain evidence="1">AMbin10</strain>
    </source>
</reference>
<protein>
    <submittedName>
        <fullName evidence="1">Uncharacterized protein</fullName>
    </submittedName>
</protein>
<sequence>MDVAFANLQSKTSIREKEIAAQLEHYQDQERSYREEMRHETHRREIEAKREVNLAVLQLAQHTFDRKMDFFTEAFREVIESLKRQEGVLNQEKKELSMKEVAYLTAIERIQMNKQKENIAIDLANIRLERMQLVLDFNAKVAALAPELRLGIPRL</sequence>